<dbReference type="NCBIfam" id="NF003817">
    <property type="entry name" value="PRK05408.1"/>
    <property type="match status" value="1"/>
</dbReference>
<evidence type="ECO:0000256" key="2">
    <source>
        <dbReference type="ARBA" id="ARBA00053793"/>
    </source>
</evidence>
<dbReference type="GO" id="GO:0005829">
    <property type="term" value="C:cytosol"/>
    <property type="evidence" value="ECO:0007669"/>
    <property type="project" value="TreeGrafter"/>
</dbReference>
<dbReference type="GO" id="GO:0005506">
    <property type="term" value="F:iron ion binding"/>
    <property type="evidence" value="ECO:0007669"/>
    <property type="project" value="UniProtKB-UniRule"/>
</dbReference>
<dbReference type="Pfam" id="PF04362">
    <property type="entry name" value="Iron_traffic"/>
    <property type="match status" value="1"/>
</dbReference>
<dbReference type="SUPFAM" id="SSF111148">
    <property type="entry name" value="YggX-like"/>
    <property type="match status" value="1"/>
</dbReference>
<dbReference type="FunFam" id="1.10.3880.10:FF:000001">
    <property type="entry name" value="Probable Fe(2+)-trafficking protein"/>
    <property type="match status" value="1"/>
</dbReference>
<evidence type="ECO:0000256" key="1">
    <source>
        <dbReference type="ARBA" id="ARBA00023004"/>
    </source>
</evidence>
<dbReference type="EMBL" id="CP053069">
    <property type="protein sequence ID" value="QJR12644.1"/>
    <property type="molecule type" value="Genomic_DNA"/>
</dbReference>
<comment type="function">
    <text evidence="2">Could be a mediator in iron transactions between iron acquisition and iron-requiring processes, such as synthesis and/or repair of Fe-S clusters in biosynthetic enzymes. Necessary to maintain high levels of aconitase under oxidative stress.</text>
</comment>
<dbReference type="PANTHER" id="PTHR36965:SF1">
    <property type="entry name" value="FE(2+)-TRAFFICKING PROTEIN-RELATED"/>
    <property type="match status" value="1"/>
</dbReference>
<keyword evidence="7" id="KW-1185">Reference proteome</keyword>
<name>A0A6M4H227_9PROT</name>
<dbReference type="HAMAP" id="MF_00686">
    <property type="entry name" value="Fe_traffic_YggX"/>
    <property type="match status" value="1"/>
</dbReference>
<dbReference type="Gene3D" id="1.10.3880.10">
    <property type="entry name" value="Fe(II) trafficking protein YggX"/>
    <property type="match status" value="1"/>
</dbReference>
<evidence type="ECO:0000313" key="7">
    <source>
        <dbReference type="Proteomes" id="UP000501534"/>
    </source>
</evidence>
<dbReference type="RefSeq" id="WP_171095018.1">
    <property type="nucleotide sequence ID" value="NZ_CP053069.1"/>
</dbReference>
<dbReference type="InterPro" id="IPR007457">
    <property type="entry name" value="Fe_traffick_prot_YggX"/>
</dbReference>
<sequence>MARMIQCVKLKKEAEGLDFPPYPGELGKEIYEKISKEAWKGWTEHQKMLVNENRLSGADPKAREYLREQMKRYLFGEGADVASGYVPKA</sequence>
<keyword evidence="1 5" id="KW-0408">Iron</keyword>
<dbReference type="PANTHER" id="PTHR36965">
    <property type="entry name" value="FE(2+)-TRAFFICKING PROTEIN-RELATED"/>
    <property type="match status" value="1"/>
</dbReference>
<protein>
    <recommendedName>
        <fullName evidence="4 5">Probable Fe(2+)-trafficking protein</fullName>
    </recommendedName>
</protein>
<dbReference type="PIRSF" id="PIRSF029827">
    <property type="entry name" value="Fe_traffic_YggX"/>
    <property type="match status" value="1"/>
</dbReference>
<dbReference type="AlphaFoldDB" id="A0A6M4H227"/>
<gene>
    <name evidence="6" type="ORF">DSM104443_03736</name>
</gene>
<evidence type="ECO:0000313" key="6">
    <source>
        <dbReference type="EMBL" id="QJR12644.1"/>
    </source>
</evidence>
<proteinExistence type="inferred from homology"/>
<comment type="similarity">
    <text evidence="3 5">Belongs to the Fe(2+)-trafficking protein family.</text>
</comment>
<reference evidence="6 7" key="1">
    <citation type="submission" date="2020-04" db="EMBL/GenBank/DDBJ databases">
        <title>Usitatibacter rugosus gen. nov., sp. nov. and Usitatibacter palustris sp. nov., novel members of Usitatibacteraceae fam. nov. within the order Nitrosomonadales isolated from soil.</title>
        <authorList>
            <person name="Huber K.J."/>
            <person name="Neumann-Schaal M."/>
            <person name="Geppert A."/>
            <person name="Luckner M."/>
            <person name="Wanner G."/>
            <person name="Overmann J."/>
        </authorList>
    </citation>
    <scope>NUCLEOTIDE SEQUENCE [LARGE SCALE GENOMIC DNA]</scope>
    <source>
        <strain evidence="6 7">0125_3</strain>
    </source>
</reference>
<evidence type="ECO:0000256" key="3">
    <source>
        <dbReference type="ARBA" id="ARBA00061679"/>
    </source>
</evidence>
<organism evidence="6 7">
    <name type="scientific">Usitatibacter rugosus</name>
    <dbReference type="NCBI Taxonomy" id="2732067"/>
    <lineage>
        <taxon>Bacteria</taxon>
        <taxon>Pseudomonadati</taxon>
        <taxon>Pseudomonadota</taxon>
        <taxon>Betaproteobacteria</taxon>
        <taxon>Nitrosomonadales</taxon>
        <taxon>Usitatibacteraceae</taxon>
        <taxon>Usitatibacter</taxon>
    </lineage>
</organism>
<accession>A0A6M4H227</accession>
<evidence type="ECO:0000256" key="5">
    <source>
        <dbReference type="HAMAP-Rule" id="MF_00686"/>
    </source>
</evidence>
<dbReference type="GO" id="GO:0034599">
    <property type="term" value="P:cellular response to oxidative stress"/>
    <property type="evidence" value="ECO:0007669"/>
    <property type="project" value="TreeGrafter"/>
</dbReference>
<dbReference type="KEGG" id="uru:DSM104443_03736"/>
<dbReference type="Proteomes" id="UP000501534">
    <property type="component" value="Chromosome"/>
</dbReference>
<evidence type="ECO:0000256" key="4">
    <source>
        <dbReference type="ARBA" id="ARBA00070403"/>
    </source>
</evidence>
<dbReference type="InterPro" id="IPR036766">
    <property type="entry name" value="Fe_traffick_prot_YggX_sf"/>
</dbReference>